<organism evidence="1">
    <name type="scientific">Cuerna arida</name>
    <dbReference type="NCBI Taxonomy" id="1464854"/>
    <lineage>
        <taxon>Eukaryota</taxon>
        <taxon>Metazoa</taxon>
        <taxon>Ecdysozoa</taxon>
        <taxon>Arthropoda</taxon>
        <taxon>Hexapoda</taxon>
        <taxon>Insecta</taxon>
        <taxon>Pterygota</taxon>
        <taxon>Neoptera</taxon>
        <taxon>Paraneoptera</taxon>
        <taxon>Hemiptera</taxon>
        <taxon>Auchenorrhyncha</taxon>
        <taxon>Membracoidea</taxon>
        <taxon>Cicadellidae</taxon>
        <taxon>Cicadellinae</taxon>
        <taxon>Proconiini</taxon>
        <taxon>Cuerna</taxon>
    </lineage>
</organism>
<accession>A0A1B6GGD8</accession>
<feature type="non-terminal residue" evidence="1">
    <location>
        <position position="1"/>
    </location>
</feature>
<evidence type="ECO:0000313" key="1">
    <source>
        <dbReference type="EMBL" id="JAS61485.1"/>
    </source>
</evidence>
<proteinExistence type="predicted"/>
<gene>
    <name evidence="1" type="ORF">g.25475</name>
</gene>
<protein>
    <submittedName>
        <fullName evidence="1">Uncharacterized protein</fullName>
    </submittedName>
</protein>
<name>A0A1B6GGD8_9HEMI</name>
<dbReference type="EMBL" id="GECZ01008284">
    <property type="protein sequence ID" value="JAS61485.1"/>
    <property type="molecule type" value="Transcribed_RNA"/>
</dbReference>
<dbReference type="AlphaFoldDB" id="A0A1B6GGD8"/>
<sequence>SVPPTGQQPFQPVGSEQFQGDQHVIPLLDPFTLIPLTTNLAYPGQSSYQSYQFGQPAENTFVNVNPMASIPQQLLAYPVPYIPTMAQSAAVLYAPDGTIMAPDEELFLQNNLNNEFSSPSSSPSTTGEVDEAYAEFLKNLPPTNNPN</sequence>
<reference evidence="1" key="1">
    <citation type="submission" date="2015-11" db="EMBL/GenBank/DDBJ databases">
        <title>De novo transcriptome assembly of four potential Pierce s Disease insect vectors from Arizona vineyards.</title>
        <authorList>
            <person name="Tassone E.E."/>
        </authorList>
    </citation>
    <scope>NUCLEOTIDE SEQUENCE</scope>
</reference>